<dbReference type="GO" id="GO:0030247">
    <property type="term" value="F:polysaccharide binding"/>
    <property type="evidence" value="ECO:0007669"/>
    <property type="project" value="InterPro"/>
</dbReference>
<dbReference type="EnsemblPlants" id="QL02p050568:mrna">
    <property type="protein sequence ID" value="QL02p050568:mrna"/>
    <property type="gene ID" value="QL02p050568"/>
</dbReference>
<dbReference type="PANTHER" id="PTHR33138:SF11">
    <property type="entry name" value="KINASE-LIKE PROTEIN"/>
    <property type="match status" value="1"/>
</dbReference>
<dbReference type="InParanoid" id="A0A7N2KWI7"/>
<evidence type="ECO:0000256" key="2">
    <source>
        <dbReference type="ARBA" id="ARBA00012513"/>
    </source>
</evidence>
<reference evidence="11" key="2">
    <citation type="submission" date="2021-01" db="UniProtKB">
        <authorList>
            <consortium name="EnsemblPlants"/>
        </authorList>
    </citation>
    <scope>IDENTIFICATION</scope>
</reference>
<keyword evidence="3 8" id="KW-0732">Signal</keyword>
<evidence type="ECO:0000256" key="1">
    <source>
        <dbReference type="ARBA" id="ARBA00004167"/>
    </source>
</evidence>
<dbReference type="GO" id="GO:0016020">
    <property type="term" value="C:membrane"/>
    <property type="evidence" value="ECO:0007669"/>
    <property type="project" value="UniProtKB-SubCell"/>
</dbReference>
<dbReference type="InterPro" id="IPR032872">
    <property type="entry name" value="WAK_assoc_C"/>
</dbReference>
<comment type="subcellular location">
    <subcellularLocation>
        <location evidence="1">Membrane</location>
        <topology evidence="1">Single-pass membrane protein</topology>
    </subcellularLocation>
</comment>
<name>A0A7N2KWI7_QUELO</name>
<comment type="catalytic activity">
    <reaction evidence="5">
        <text>L-threonyl-[protein] + ATP = O-phospho-L-threonyl-[protein] + ADP + H(+)</text>
        <dbReference type="Rhea" id="RHEA:46608"/>
        <dbReference type="Rhea" id="RHEA-COMP:11060"/>
        <dbReference type="Rhea" id="RHEA-COMP:11605"/>
        <dbReference type="ChEBI" id="CHEBI:15378"/>
        <dbReference type="ChEBI" id="CHEBI:30013"/>
        <dbReference type="ChEBI" id="CHEBI:30616"/>
        <dbReference type="ChEBI" id="CHEBI:61977"/>
        <dbReference type="ChEBI" id="CHEBI:456216"/>
        <dbReference type="EC" id="2.7.11.1"/>
    </reaction>
</comment>
<sequence>MNSWVLSSSRFLVSLFFIFFFFIKIPLSLCDEDMHESCSNMFNCGKLNNIGFPFWGDNRPNSCGYPGLKLNCQGSIATIKIMNVTYQVLDVNPKAQILKITRGDFSAGICSPEFVNSTLDPTLLDFGIGLQNLTIGYGCFSLVPFPGQFDCKKNGFAHIKWGADGPGECKESIVVPVPVQYGPWTGIEIDQSKLEEAIREGFDVKWKVDTAACLNCTAYKGVCGYDLKRNQSTCYYSSPGSEEEEGEVSKKLQLKVEEDAEDEAYNAFMGATSRCRIRHRAFQADYESSTIASSDSDSDSEESDSSDDSNFRDDEGEEEEEEDMALDYP</sequence>
<dbReference type="GO" id="GO:0004674">
    <property type="term" value="F:protein serine/threonine kinase activity"/>
    <property type="evidence" value="ECO:0007669"/>
    <property type="project" value="UniProtKB-EC"/>
</dbReference>
<proteinExistence type="predicted"/>
<dbReference type="FunCoup" id="A0A7N2KWI7">
    <property type="interactions" value="339"/>
</dbReference>
<dbReference type="Proteomes" id="UP000594261">
    <property type="component" value="Chromosome 2"/>
</dbReference>
<dbReference type="PANTHER" id="PTHR33138">
    <property type="entry name" value="OS01G0690200 PROTEIN"/>
    <property type="match status" value="1"/>
</dbReference>
<feature type="domain" description="Wall-associated receptor kinase C-terminal" evidence="10">
    <location>
        <begin position="163"/>
        <end position="237"/>
    </location>
</feature>
<feature type="signal peptide" evidence="8">
    <location>
        <begin position="1"/>
        <end position="30"/>
    </location>
</feature>
<feature type="domain" description="Wall-associated receptor kinase galacturonan-binding" evidence="9">
    <location>
        <begin position="38"/>
        <end position="101"/>
    </location>
</feature>
<accession>A0A7N2KWI7</accession>
<keyword evidence="4" id="KW-0325">Glycoprotein</keyword>
<dbReference type="AlphaFoldDB" id="A0A7N2KWI7"/>
<comment type="catalytic activity">
    <reaction evidence="6">
        <text>L-seryl-[protein] + ATP = O-phospho-L-seryl-[protein] + ADP + H(+)</text>
        <dbReference type="Rhea" id="RHEA:17989"/>
        <dbReference type="Rhea" id="RHEA-COMP:9863"/>
        <dbReference type="Rhea" id="RHEA-COMP:11604"/>
        <dbReference type="ChEBI" id="CHEBI:15378"/>
        <dbReference type="ChEBI" id="CHEBI:29999"/>
        <dbReference type="ChEBI" id="CHEBI:30616"/>
        <dbReference type="ChEBI" id="CHEBI:83421"/>
        <dbReference type="ChEBI" id="CHEBI:456216"/>
        <dbReference type="EC" id="2.7.11.1"/>
    </reaction>
</comment>
<evidence type="ECO:0000256" key="4">
    <source>
        <dbReference type="ARBA" id="ARBA00023180"/>
    </source>
</evidence>
<evidence type="ECO:0000256" key="7">
    <source>
        <dbReference type="SAM" id="MobiDB-lite"/>
    </source>
</evidence>
<protein>
    <recommendedName>
        <fullName evidence="2">non-specific serine/threonine protein kinase</fullName>
        <ecNumber evidence="2">2.7.11.1</ecNumber>
    </recommendedName>
</protein>
<dbReference type="EC" id="2.7.11.1" evidence="2"/>
<feature type="compositionally biased region" description="Acidic residues" evidence="7">
    <location>
        <begin position="314"/>
        <end position="329"/>
    </location>
</feature>
<dbReference type="Gramene" id="QL02p050568:mrna">
    <property type="protein sequence ID" value="QL02p050568:mrna"/>
    <property type="gene ID" value="QL02p050568"/>
</dbReference>
<dbReference type="OMA" id="GCESKIT"/>
<evidence type="ECO:0000256" key="6">
    <source>
        <dbReference type="ARBA" id="ARBA00048679"/>
    </source>
</evidence>
<evidence type="ECO:0000313" key="12">
    <source>
        <dbReference type="Proteomes" id="UP000594261"/>
    </source>
</evidence>
<feature type="compositionally biased region" description="Low complexity" evidence="7">
    <location>
        <begin position="286"/>
        <end position="295"/>
    </location>
</feature>
<dbReference type="InterPro" id="IPR025287">
    <property type="entry name" value="WAK_GUB"/>
</dbReference>
<feature type="compositionally biased region" description="Acidic residues" evidence="7">
    <location>
        <begin position="296"/>
        <end position="307"/>
    </location>
</feature>
<keyword evidence="12" id="KW-1185">Reference proteome</keyword>
<feature type="region of interest" description="Disordered" evidence="7">
    <location>
        <begin position="286"/>
        <end position="329"/>
    </location>
</feature>
<evidence type="ECO:0000256" key="5">
    <source>
        <dbReference type="ARBA" id="ARBA00047899"/>
    </source>
</evidence>
<dbReference type="Pfam" id="PF13947">
    <property type="entry name" value="GUB_WAK_bind"/>
    <property type="match status" value="1"/>
</dbReference>
<evidence type="ECO:0000259" key="10">
    <source>
        <dbReference type="Pfam" id="PF14380"/>
    </source>
</evidence>
<feature type="chain" id="PRO_5029676096" description="non-specific serine/threonine protein kinase" evidence="8">
    <location>
        <begin position="31"/>
        <end position="329"/>
    </location>
</feature>
<evidence type="ECO:0000259" key="9">
    <source>
        <dbReference type="Pfam" id="PF13947"/>
    </source>
</evidence>
<evidence type="ECO:0000256" key="3">
    <source>
        <dbReference type="ARBA" id="ARBA00022729"/>
    </source>
</evidence>
<dbReference type="Pfam" id="PF14380">
    <property type="entry name" value="WAK_assoc"/>
    <property type="match status" value="1"/>
</dbReference>
<reference evidence="12" key="1">
    <citation type="journal article" date="2016" name="G3 (Bethesda)">
        <title>First Draft Assembly and Annotation of the Genome of a California Endemic Oak Quercus lobata Nee (Fagaceae).</title>
        <authorList>
            <person name="Sork V.L."/>
            <person name="Fitz-Gibbon S.T."/>
            <person name="Puiu D."/>
            <person name="Crepeau M."/>
            <person name="Gugger P.F."/>
            <person name="Sherman R."/>
            <person name="Stevens K."/>
            <person name="Langley C.H."/>
            <person name="Pellegrini M."/>
            <person name="Salzberg S.L."/>
        </authorList>
    </citation>
    <scope>NUCLEOTIDE SEQUENCE [LARGE SCALE GENOMIC DNA]</scope>
    <source>
        <strain evidence="12">cv. SW786</strain>
    </source>
</reference>
<evidence type="ECO:0000256" key="8">
    <source>
        <dbReference type="SAM" id="SignalP"/>
    </source>
</evidence>
<evidence type="ECO:0000313" key="11">
    <source>
        <dbReference type="EnsemblPlants" id="QL02p050568:mrna"/>
    </source>
</evidence>
<organism evidence="11 12">
    <name type="scientific">Quercus lobata</name>
    <name type="common">Valley oak</name>
    <dbReference type="NCBI Taxonomy" id="97700"/>
    <lineage>
        <taxon>Eukaryota</taxon>
        <taxon>Viridiplantae</taxon>
        <taxon>Streptophyta</taxon>
        <taxon>Embryophyta</taxon>
        <taxon>Tracheophyta</taxon>
        <taxon>Spermatophyta</taxon>
        <taxon>Magnoliopsida</taxon>
        <taxon>eudicotyledons</taxon>
        <taxon>Gunneridae</taxon>
        <taxon>Pentapetalae</taxon>
        <taxon>rosids</taxon>
        <taxon>fabids</taxon>
        <taxon>Fagales</taxon>
        <taxon>Fagaceae</taxon>
        <taxon>Quercus</taxon>
    </lineage>
</organism>